<dbReference type="InterPro" id="IPR007862">
    <property type="entry name" value="Adenylate_kinase_lid-dom"/>
</dbReference>
<reference evidence="9" key="2">
    <citation type="submission" date="2014-06" db="EMBL/GenBank/DDBJ databases">
        <title>The complete genome of Blastobotrys (Arxula) adeninivorans LS3 - a yeast of biotechnological interest.</title>
        <authorList>
            <person name="Kunze G."/>
            <person name="Gaillardin C."/>
            <person name="Czernicka M."/>
            <person name="Durrens P."/>
            <person name="Martin T."/>
            <person name="Boer E."/>
            <person name="Gabaldon T."/>
            <person name="Cruz J."/>
            <person name="Talla E."/>
            <person name="Marck C."/>
            <person name="Goffeau A."/>
            <person name="Barbe V."/>
            <person name="Baret P."/>
            <person name="Baronian K."/>
            <person name="Beier S."/>
            <person name="Bleykasten C."/>
            <person name="Bode R."/>
            <person name="Casaregola S."/>
            <person name="Despons L."/>
            <person name="Fairhead C."/>
            <person name="Giersberg M."/>
            <person name="Gierski P."/>
            <person name="Hahnel U."/>
            <person name="Hartmann A."/>
            <person name="Jankowska D."/>
            <person name="Jubin C."/>
            <person name="Jung P."/>
            <person name="Lafontaine I."/>
            <person name="Leh-Louis V."/>
            <person name="Lemaire M."/>
            <person name="Marcet-Houben M."/>
            <person name="Mascher M."/>
            <person name="Morel G."/>
            <person name="Richard G.-F."/>
            <person name="Riechen J."/>
            <person name="Sacerdot C."/>
            <person name="Sarkar A."/>
            <person name="Savel G."/>
            <person name="Schacherer J."/>
            <person name="Sherman D."/>
            <person name="Straub M.-L."/>
            <person name="Stein N."/>
            <person name="Thierry A."/>
            <person name="Trautwein-Schult A."/>
            <person name="Westhof E."/>
            <person name="Worch S."/>
            <person name="Dujon B."/>
            <person name="Souciet J.-L."/>
            <person name="Wincker P."/>
            <person name="Scholz U."/>
            <person name="Neuveglise N."/>
        </authorList>
    </citation>
    <scope>NUCLEOTIDE SEQUENCE</scope>
    <source>
        <strain evidence="9">LS3</strain>
    </source>
</reference>
<feature type="binding site" evidence="7">
    <location>
        <begin position="100"/>
        <end position="103"/>
    </location>
    <ligand>
        <name>AMP</name>
        <dbReference type="ChEBI" id="CHEBI:456215"/>
    </ligand>
</feature>
<dbReference type="GO" id="GO:0005524">
    <property type="term" value="F:ATP binding"/>
    <property type="evidence" value="ECO:0007669"/>
    <property type="project" value="InterPro"/>
</dbReference>
<dbReference type="EMBL" id="HG937694">
    <property type="protein sequence ID" value="CDP38548.1"/>
    <property type="molecule type" value="Genomic_DNA"/>
</dbReference>
<dbReference type="CDD" id="cd01428">
    <property type="entry name" value="ADK"/>
    <property type="match status" value="1"/>
</dbReference>
<name>A0A060TC60_BLAAD</name>
<comment type="subunit">
    <text evidence="7">Monomer.</text>
</comment>
<proteinExistence type="inferred from homology"/>
<dbReference type="SUPFAM" id="SSF57774">
    <property type="entry name" value="Microbial and mitochondrial ADK, insert 'zinc finger' domain"/>
    <property type="match status" value="1"/>
</dbReference>
<feature type="binding site" evidence="7">
    <location>
        <position position="142"/>
    </location>
    <ligand>
        <name>GTP</name>
        <dbReference type="ChEBI" id="CHEBI:37565"/>
    </ligand>
</feature>
<feature type="binding site" evidence="7">
    <location>
        <position position="43"/>
    </location>
    <ligand>
        <name>AMP</name>
        <dbReference type="ChEBI" id="CHEBI:456215"/>
    </ligand>
</feature>
<dbReference type="HAMAP" id="MF_03169">
    <property type="entry name" value="Adenylate_kinase_AK3"/>
    <property type="match status" value="1"/>
</dbReference>
<comment type="catalytic activity">
    <reaction evidence="7">
        <text>a ribonucleoside 5'-triphosphate + AMP = a ribonucleoside 5'-diphosphate + ADP</text>
        <dbReference type="Rhea" id="RHEA:13749"/>
        <dbReference type="ChEBI" id="CHEBI:57930"/>
        <dbReference type="ChEBI" id="CHEBI:61557"/>
        <dbReference type="ChEBI" id="CHEBI:456215"/>
        <dbReference type="ChEBI" id="CHEBI:456216"/>
        <dbReference type="EC" id="2.7.4.10"/>
    </reaction>
</comment>
<dbReference type="Pfam" id="PF05191">
    <property type="entry name" value="ADK_lid"/>
    <property type="match status" value="1"/>
</dbReference>
<feature type="binding site" evidence="7">
    <location>
        <position position="175"/>
    </location>
    <ligand>
        <name>AMP</name>
        <dbReference type="ChEBI" id="CHEBI:456215"/>
    </ligand>
</feature>
<dbReference type="GO" id="GO:0005759">
    <property type="term" value="C:mitochondrial matrix"/>
    <property type="evidence" value="ECO:0007669"/>
    <property type="project" value="UniProtKB-SubCell"/>
</dbReference>
<keyword evidence="4 7" id="KW-0418">Kinase</keyword>
<dbReference type="PANTHER" id="PTHR23359">
    <property type="entry name" value="NUCLEOTIDE KINASE"/>
    <property type="match status" value="1"/>
</dbReference>
<dbReference type="NCBIfam" id="TIGR01351">
    <property type="entry name" value="adk"/>
    <property type="match status" value="1"/>
</dbReference>
<dbReference type="PhylomeDB" id="A0A060TC60"/>
<dbReference type="GO" id="GO:0046039">
    <property type="term" value="P:GTP metabolic process"/>
    <property type="evidence" value="ECO:0007669"/>
    <property type="project" value="UniProtKB-UniRule"/>
</dbReference>
<dbReference type="SUPFAM" id="SSF52540">
    <property type="entry name" value="P-loop containing nucleoside triphosphate hydrolases"/>
    <property type="match status" value="1"/>
</dbReference>
<dbReference type="GO" id="GO:0046033">
    <property type="term" value="P:AMP metabolic process"/>
    <property type="evidence" value="ECO:0007669"/>
    <property type="project" value="UniProtKB-UniRule"/>
</dbReference>
<dbReference type="InterPro" id="IPR027417">
    <property type="entry name" value="P-loop_NTPase"/>
</dbReference>
<feature type="domain" description="Adenylate kinase active site lid" evidence="8">
    <location>
        <begin position="142"/>
        <end position="177"/>
    </location>
</feature>
<evidence type="ECO:0000256" key="2">
    <source>
        <dbReference type="ARBA" id="ARBA00022679"/>
    </source>
</evidence>
<dbReference type="Pfam" id="PF00406">
    <property type="entry name" value="ADK"/>
    <property type="match status" value="1"/>
</dbReference>
<protein>
    <recommendedName>
        <fullName evidence="7">GTP:AMP phosphotransferase, mitochondrial</fullName>
        <ecNumber evidence="7">2.7.4.10</ecNumber>
    </recommendedName>
    <alternativeName>
        <fullName evidence="7">Adenylate kinase 3</fullName>
        <shortName evidence="7">AK 3</shortName>
    </alternativeName>
</protein>
<dbReference type="GO" id="GO:0005525">
    <property type="term" value="F:GTP binding"/>
    <property type="evidence" value="ECO:0007669"/>
    <property type="project" value="UniProtKB-KW"/>
</dbReference>
<evidence type="ECO:0000256" key="5">
    <source>
        <dbReference type="ARBA" id="ARBA00023128"/>
    </source>
</evidence>
<feature type="binding site" evidence="7">
    <location>
        <position position="215"/>
    </location>
    <ligand>
        <name>GTP</name>
        <dbReference type="ChEBI" id="CHEBI:37565"/>
    </ligand>
</feature>
<comment type="function">
    <text evidence="7">Involved in maintaining the homeostasis of cellular nucleotides by catalyzing the interconversion of nucleoside phosphates. Has GTP:AMP phosphotransferase and ITP:AMP phosphotransferase activities.</text>
</comment>
<evidence type="ECO:0000313" key="9">
    <source>
        <dbReference type="EMBL" id="CDP38548.1"/>
    </source>
</evidence>
<dbReference type="InterPro" id="IPR033690">
    <property type="entry name" value="Adenylat_kinase_CS"/>
</dbReference>
<keyword evidence="3 7" id="KW-0547">Nucleotide-binding</keyword>
<evidence type="ECO:0000256" key="6">
    <source>
        <dbReference type="ARBA" id="ARBA00023134"/>
    </source>
</evidence>
<dbReference type="InterPro" id="IPR000850">
    <property type="entry name" value="Adenylat/UMP-CMP_kin"/>
</dbReference>
<dbReference type="GO" id="GO:0004017">
    <property type="term" value="F:AMP kinase activity"/>
    <property type="evidence" value="ECO:0007669"/>
    <property type="project" value="InterPro"/>
</dbReference>
<dbReference type="AlphaFoldDB" id="A0A060TC60"/>
<feature type="region of interest" description="LID" evidence="7">
    <location>
        <begin position="141"/>
        <end position="178"/>
    </location>
</feature>
<dbReference type="HAMAP" id="MF_00235">
    <property type="entry name" value="Adenylate_kinase_Adk"/>
    <property type="match status" value="1"/>
</dbReference>
<keyword evidence="5 7" id="KW-0496">Mitochondrion</keyword>
<feature type="binding site" evidence="7">
    <location>
        <begin position="69"/>
        <end position="71"/>
    </location>
    <ligand>
        <name>AMP</name>
        <dbReference type="ChEBI" id="CHEBI:456215"/>
    </ligand>
</feature>
<comment type="subcellular location">
    <subcellularLocation>
        <location evidence="1 7">Mitochondrion matrix</location>
    </subcellularLocation>
</comment>
<evidence type="ECO:0000256" key="1">
    <source>
        <dbReference type="ARBA" id="ARBA00004305"/>
    </source>
</evidence>
<dbReference type="GO" id="GO:0046041">
    <property type="term" value="P:ITP metabolic process"/>
    <property type="evidence" value="ECO:0007669"/>
    <property type="project" value="UniProtKB-UniRule"/>
</dbReference>
<sequence length="234" mass="26268">MSSVTSSILRPLRGLFLGAPGAGKGTQTSRLLKDFPHIASLSSGDLLRRNIQDHTPIGREVHAIIEKGDLVPDQTMVNLVTGELEANHWLNDRSSWILDGFPRTVAQAPPLDEVLQKHNALLNVVVQLKVPEEVILDRIENRFVHLPSGRVYNLTFNPPKVPGKDDVTGEPLSKRPDDRADVFQQRINKYHQLTLPLLEYYDKQGILHAVEGETSDIIYPKLKKLIEDLFASQH</sequence>
<dbReference type="PROSITE" id="PS00113">
    <property type="entry name" value="ADENYLATE_KINASE"/>
    <property type="match status" value="1"/>
</dbReference>
<dbReference type="InterPro" id="IPR036193">
    <property type="entry name" value="ADK_active_lid_dom_sf"/>
</dbReference>
<feature type="binding site" evidence="7">
    <location>
        <begin position="151"/>
        <end position="152"/>
    </location>
    <ligand>
        <name>GTP</name>
        <dbReference type="ChEBI" id="CHEBI:37565"/>
    </ligand>
</feature>
<organism evidence="9">
    <name type="scientific">Blastobotrys adeninivorans</name>
    <name type="common">Yeast</name>
    <name type="synonym">Arxula adeninivorans</name>
    <dbReference type="NCBI Taxonomy" id="409370"/>
    <lineage>
        <taxon>Eukaryota</taxon>
        <taxon>Fungi</taxon>
        <taxon>Dikarya</taxon>
        <taxon>Ascomycota</taxon>
        <taxon>Saccharomycotina</taxon>
        <taxon>Dipodascomycetes</taxon>
        <taxon>Dipodascales</taxon>
        <taxon>Trichomonascaceae</taxon>
        <taxon>Blastobotrys</taxon>
    </lineage>
</organism>
<gene>
    <name evidence="7" type="primary">ADK2</name>
    <name evidence="9" type="ORF">GNLVRS02_ARAD1D37114g</name>
</gene>
<dbReference type="InterPro" id="IPR028586">
    <property type="entry name" value="AK3/Ak4_mitochondrial"/>
</dbReference>
<dbReference type="EC" id="2.7.4.10" evidence="7"/>
<evidence type="ECO:0000256" key="3">
    <source>
        <dbReference type="ARBA" id="ARBA00022741"/>
    </source>
</evidence>
<comment type="similarity">
    <text evidence="7">Belongs to the adenylate kinase family. AK3 subfamily.</text>
</comment>
<evidence type="ECO:0000256" key="4">
    <source>
        <dbReference type="ARBA" id="ARBA00022777"/>
    </source>
</evidence>
<feature type="region of interest" description="NMPbind" evidence="7">
    <location>
        <begin position="42"/>
        <end position="71"/>
    </location>
</feature>
<dbReference type="Gene3D" id="3.40.50.300">
    <property type="entry name" value="P-loop containing nucleotide triphosphate hydrolases"/>
    <property type="match status" value="1"/>
</dbReference>
<keyword evidence="6 7" id="KW-0342">GTP-binding</keyword>
<dbReference type="InterPro" id="IPR006259">
    <property type="entry name" value="Adenyl_kin_sub"/>
</dbReference>
<evidence type="ECO:0000256" key="7">
    <source>
        <dbReference type="HAMAP-Rule" id="MF_03169"/>
    </source>
</evidence>
<dbReference type="PRINTS" id="PR00094">
    <property type="entry name" value="ADENYLTKNASE"/>
</dbReference>
<reference evidence="9" key="1">
    <citation type="submission" date="2014-02" db="EMBL/GenBank/DDBJ databases">
        <authorList>
            <person name="Genoscope - CEA"/>
        </authorList>
    </citation>
    <scope>NUCLEOTIDE SEQUENCE</scope>
    <source>
        <strain evidence="9">LS3</strain>
    </source>
</reference>
<feature type="binding site" evidence="7">
    <location>
        <position position="186"/>
    </location>
    <ligand>
        <name>AMP</name>
        <dbReference type="ChEBI" id="CHEBI:456215"/>
    </ligand>
</feature>
<dbReference type="GO" id="GO:0046899">
    <property type="term" value="F:nucleoside triphosphate adenylate kinase activity"/>
    <property type="evidence" value="ECO:0007669"/>
    <property type="project" value="UniProtKB-UniRule"/>
</dbReference>
<feature type="binding site" evidence="7">
    <location>
        <position position="48"/>
    </location>
    <ligand>
        <name>AMP</name>
        <dbReference type="ChEBI" id="CHEBI:456215"/>
    </ligand>
</feature>
<comment type="domain">
    <text evidence="7">Consists of three domains, a large central CORE domain and two small peripheral domains, NMPbind and LID, which undergo movements during catalysis. The LID domain closes over the site of phosphoryl transfer upon GTP binding. Assembling and dissambling the active center during each catalytic cycle provides an effective means to prevent GTP hydrolysis.</text>
</comment>
<dbReference type="GO" id="GO:0006172">
    <property type="term" value="P:ADP biosynthetic process"/>
    <property type="evidence" value="ECO:0007669"/>
    <property type="project" value="UniProtKB-UniRule"/>
</dbReference>
<keyword evidence="2 7" id="KW-0808">Transferase</keyword>
<feature type="binding site" evidence="7">
    <location>
        <begin position="21"/>
        <end position="26"/>
    </location>
    <ligand>
        <name>GTP</name>
        <dbReference type="ChEBI" id="CHEBI:37565"/>
    </ligand>
</feature>
<accession>A0A060TC60</accession>
<evidence type="ECO:0000259" key="8">
    <source>
        <dbReference type="Pfam" id="PF05191"/>
    </source>
</evidence>
<feature type="binding site" evidence="7">
    <location>
        <position position="107"/>
    </location>
    <ligand>
        <name>AMP</name>
        <dbReference type="ChEBI" id="CHEBI:456215"/>
    </ligand>
</feature>
<dbReference type="FunFam" id="3.40.50.300:FF:000106">
    <property type="entry name" value="Adenylate kinase mitochondrial"/>
    <property type="match status" value="1"/>
</dbReference>